<organism evidence="3 4">
    <name type="scientific">Phenylobacterium conjunctum</name>
    <dbReference type="NCBI Taxonomy" id="1298959"/>
    <lineage>
        <taxon>Bacteria</taxon>
        <taxon>Pseudomonadati</taxon>
        <taxon>Pseudomonadota</taxon>
        <taxon>Alphaproteobacteria</taxon>
        <taxon>Caulobacterales</taxon>
        <taxon>Caulobacteraceae</taxon>
        <taxon>Phenylobacterium</taxon>
    </lineage>
</organism>
<evidence type="ECO:0000313" key="4">
    <source>
        <dbReference type="Proteomes" id="UP001597216"/>
    </source>
</evidence>
<gene>
    <name evidence="3" type="ORF">ACFQ27_17720</name>
</gene>
<proteinExistence type="inferred from homology"/>
<evidence type="ECO:0000256" key="1">
    <source>
        <dbReference type="ARBA" id="ARBA00006295"/>
    </source>
</evidence>
<dbReference type="InterPro" id="IPR003115">
    <property type="entry name" value="ParB_N"/>
</dbReference>
<dbReference type="InterPro" id="IPR004437">
    <property type="entry name" value="ParB/RepB/Spo0J"/>
</dbReference>
<dbReference type="SUPFAM" id="SSF110849">
    <property type="entry name" value="ParB/Sulfiredoxin"/>
    <property type="match status" value="1"/>
</dbReference>
<protein>
    <submittedName>
        <fullName evidence="3">ParB/RepB/Spo0J family partition protein</fullName>
    </submittedName>
</protein>
<dbReference type="InterPro" id="IPR037972">
    <property type="entry name" value="RepB_N"/>
</dbReference>
<dbReference type="PANTHER" id="PTHR33375:SF1">
    <property type="entry name" value="CHROMOSOME-PARTITIONING PROTEIN PARB-RELATED"/>
    <property type="match status" value="1"/>
</dbReference>
<evidence type="ECO:0000313" key="3">
    <source>
        <dbReference type="EMBL" id="MFD1192432.1"/>
    </source>
</evidence>
<dbReference type="PANTHER" id="PTHR33375">
    <property type="entry name" value="CHROMOSOME-PARTITIONING PROTEIN PARB-RELATED"/>
    <property type="match status" value="1"/>
</dbReference>
<comment type="similarity">
    <text evidence="1">Belongs to the ParB family.</text>
</comment>
<dbReference type="Pfam" id="PF18090">
    <property type="entry name" value="SoPB_HTH"/>
    <property type="match status" value="1"/>
</dbReference>
<dbReference type="SUPFAM" id="SSF109709">
    <property type="entry name" value="KorB DNA-binding domain-like"/>
    <property type="match status" value="1"/>
</dbReference>
<name>A0ABW3T8V7_9CAUL</name>
<dbReference type="NCBIfam" id="TIGR00180">
    <property type="entry name" value="parB_part"/>
    <property type="match status" value="1"/>
</dbReference>
<accession>A0ABW3T8V7</accession>
<evidence type="ECO:0000259" key="2">
    <source>
        <dbReference type="SMART" id="SM00470"/>
    </source>
</evidence>
<dbReference type="InterPro" id="IPR050336">
    <property type="entry name" value="Chromosome_partition/occlusion"/>
</dbReference>
<dbReference type="Gene3D" id="1.10.10.2830">
    <property type="match status" value="1"/>
</dbReference>
<comment type="caution">
    <text evidence="3">The sequence shown here is derived from an EMBL/GenBank/DDBJ whole genome shotgun (WGS) entry which is preliminary data.</text>
</comment>
<dbReference type="CDD" id="cd16405">
    <property type="entry name" value="RepB_like_N"/>
    <property type="match status" value="1"/>
</dbReference>
<dbReference type="InterPro" id="IPR036086">
    <property type="entry name" value="ParB/Sulfiredoxin_sf"/>
</dbReference>
<reference evidence="4" key="1">
    <citation type="journal article" date="2019" name="Int. J. Syst. Evol. Microbiol.">
        <title>The Global Catalogue of Microorganisms (GCM) 10K type strain sequencing project: providing services to taxonomists for standard genome sequencing and annotation.</title>
        <authorList>
            <consortium name="The Broad Institute Genomics Platform"/>
            <consortium name="The Broad Institute Genome Sequencing Center for Infectious Disease"/>
            <person name="Wu L."/>
            <person name="Ma J."/>
        </authorList>
    </citation>
    <scope>NUCLEOTIDE SEQUENCE [LARGE SCALE GENOMIC DNA]</scope>
    <source>
        <strain evidence="4">CCUG 55074</strain>
    </source>
</reference>
<dbReference type="EMBL" id="JBHTLQ010000057">
    <property type="protein sequence ID" value="MFD1192432.1"/>
    <property type="molecule type" value="Genomic_DNA"/>
</dbReference>
<sequence>MSSKNRSFAAGLMGSLDDAAPQPEAPTRMPVGILANRENRMAELASGAVVGRAIEQVDPARCRLWAEHNRDYAALDETRCADLIESFKAQGRQEVPAIVRRVRGDPDIDFEVICGARRHWTVSWLRAHNYTDFRFLVEVRELTDEEAFRISDLENRAREDLSDIERARDYLKALERHYGGRQKDMAGRLNVSEAWLSRYLDLARLPGDLVAAFSDPHDLKIKHVTQLKPLLKPDDRARRVLAEAGAIAKLKGEGSPAKPQDVIRRLVIAADPPKKSGSPKRSGSADAVVSASGAPVLRINGKKGREVSLTLLLAGGASRAEAETALGSVLDTYWPKPTA</sequence>
<keyword evidence="4" id="KW-1185">Reference proteome</keyword>
<dbReference type="Proteomes" id="UP001597216">
    <property type="component" value="Unassembled WGS sequence"/>
</dbReference>
<dbReference type="SMART" id="SM00470">
    <property type="entry name" value="ParB"/>
    <property type="match status" value="1"/>
</dbReference>
<dbReference type="RefSeq" id="WP_377354524.1">
    <property type="nucleotide sequence ID" value="NZ_JBHTLQ010000057.1"/>
</dbReference>
<feature type="domain" description="ParB-like N-terminal" evidence="2">
    <location>
        <begin position="55"/>
        <end position="156"/>
    </location>
</feature>
<dbReference type="InterPro" id="IPR040873">
    <property type="entry name" value="SoPB_HTH"/>
</dbReference>